<dbReference type="HOGENOM" id="CLU_3026209_0_0_6"/>
<organism evidence="1 2">
    <name type="scientific">Kangiella geojedonensis</name>
    <dbReference type="NCBI Taxonomy" id="914150"/>
    <lineage>
        <taxon>Bacteria</taxon>
        <taxon>Pseudomonadati</taxon>
        <taxon>Pseudomonadota</taxon>
        <taxon>Gammaproteobacteria</taxon>
        <taxon>Kangiellales</taxon>
        <taxon>Kangiellaceae</taxon>
        <taxon>Kangiella</taxon>
    </lineage>
</organism>
<name>A0A0F6TPL0_9GAMM</name>
<gene>
    <name evidence="1" type="ORF">TQ33_0551</name>
</gene>
<accession>A0A0F6TPL0</accession>
<dbReference type="RefSeq" id="WP_169745458.1">
    <property type="nucleotide sequence ID" value="NZ_CP010975.1"/>
</dbReference>
<evidence type="ECO:0000313" key="1">
    <source>
        <dbReference type="EMBL" id="AKE51532.1"/>
    </source>
</evidence>
<evidence type="ECO:0000313" key="2">
    <source>
        <dbReference type="Proteomes" id="UP000034071"/>
    </source>
</evidence>
<proteinExistence type="predicted"/>
<sequence>MCVLVVPDEMKQSKQYTEVFEAYWQEQQKDKTELVAAERVKDRSFLSMVKKSTKL</sequence>
<dbReference type="EMBL" id="CP010975">
    <property type="protein sequence ID" value="AKE51532.1"/>
    <property type="molecule type" value="Genomic_DNA"/>
</dbReference>
<protein>
    <submittedName>
        <fullName evidence="1">Uncharacterized protein</fullName>
    </submittedName>
</protein>
<dbReference type="KEGG" id="kge:TQ33_0551"/>
<keyword evidence="2" id="KW-1185">Reference proteome</keyword>
<reference evidence="1 2" key="1">
    <citation type="submission" date="2015-02" db="EMBL/GenBank/DDBJ databases">
        <title>Complete genome sequence of Kangiella geojedonensis strain YCS-5T.</title>
        <authorList>
            <person name="Kim K.M."/>
        </authorList>
    </citation>
    <scope>NUCLEOTIDE SEQUENCE [LARGE SCALE GENOMIC DNA]</scope>
    <source>
        <strain evidence="1 2">YCS-5</strain>
    </source>
</reference>
<dbReference type="Proteomes" id="UP000034071">
    <property type="component" value="Chromosome"/>
</dbReference>
<dbReference type="AlphaFoldDB" id="A0A0F6TPL0"/>